<dbReference type="EMBL" id="BMAO01020314">
    <property type="protein sequence ID" value="GFQ66485.1"/>
    <property type="molecule type" value="Genomic_DNA"/>
</dbReference>
<feature type="compositionally biased region" description="Polar residues" evidence="1">
    <location>
        <begin position="366"/>
        <end position="385"/>
    </location>
</feature>
<name>A0A8X6K6D5_TRICU</name>
<organism evidence="2 3">
    <name type="scientific">Trichonephila clavata</name>
    <name type="common">Joro spider</name>
    <name type="synonym">Nephila clavata</name>
    <dbReference type="NCBI Taxonomy" id="2740835"/>
    <lineage>
        <taxon>Eukaryota</taxon>
        <taxon>Metazoa</taxon>
        <taxon>Ecdysozoa</taxon>
        <taxon>Arthropoda</taxon>
        <taxon>Chelicerata</taxon>
        <taxon>Arachnida</taxon>
        <taxon>Araneae</taxon>
        <taxon>Araneomorphae</taxon>
        <taxon>Entelegynae</taxon>
        <taxon>Araneoidea</taxon>
        <taxon>Nephilidae</taxon>
        <taxon>Trichonephila</taxon>
    </lineage>
</organism>
<proteinExistence type="predicted"/>
<feature type="region of interest" description="Disordered" evidence="1">
    <location>
        <begin position="1"/>
        <end position="25"/>
    </location>
</feature>
<feature type="region of interest" description="Disordered" evidence="1">
    <location>
        <begin position="527"/>
        <end position="557"/>
    </location>
</feature>
<evidence type="ECO:0000313" key="3">
    <source>
        <dbReference type="Proteomes" id="UP000887116"/>
    </source>
</evidence>
<feature type="compositionally biased region" description="Acidic residues" evidence="1">
    <location>
        <begin position="956"/>
        <end position="975"/>
    </location>
</feature>
<keyword evidence="3" id="KW-1185">Reference proteome</keyword>
<evidence type="ECO:0000256" key="1">
    <source>
        <dbReference type="SAM" id="MobiDB-lite"/>
    </source>
</evidence>
<feature type="compositionally biased region" description="Basic and acidic residues" evidence="1">
    <location>
        <begin position="13"/>
        <end position="25"/>
    </location>
</feature>
<dbReference type="AlphaFoldDB" id="A0A8X6K6D5"/>
<reference evidence="2" key="1">
    <citation type="submission" date="2020-07" db="EMBL/GenBank/DDBJ databases">
        <title>Multicomponent nature underlies the extraordinary mechanical properties of spider dragline silk.</title>
        <authorList>
            <person name="Kono N."/>
            <person name="Nakamura H."/>
            <person name="Mori M."/>
            <person name="Yoshida Y."/>
            <person name="Ohtoshi R."/>
            <person name="Malay A.D."/>
            <person name="Moran D.A.P."/>
            <person name="Tomita M."/>
            <person name="Numata K."/>
            <person name="Arakawa K."/>
        </authorList>
    </citation>
    <scope>NUCLEOTIDE SEQUENCE</scope>
</reference>
<feature type="compositionally biased region" description="Low complexity" evidence="1">
    <location>
        <begin position="400"/>
        <end position="415"/>
    </location>
</feature>
<dbReference type="Proteomes" id="UP000887116">
    <property type="component" value="Unassembled WGS sequence"/>
</dbReference>
<feature type="region of interest" description="Disordered" evidence="1">
    <location>
        <begin position="110"/>
        <end position="130"/>
    </location>
</feature>
<feature type="region of interest" description="Disordered" evidence="1">
    <location>
        <begin position="890"/>
        <end position="926"/>
    </location>
</feature>
<comment type="caution">
    <text evidence="2">The sequence shown here is derived from an EMBL/GenBank/DDBJ whole genome shotgun (WGS) entry which is preliminary data.</text>
</comment>
<feature type="region of interest" description="Disordered" evidence="1">
    <location>
        <begin position="952"/>
        <end position="983"/>
    </location>
</feature>
<evidence type="ECO:0000313" key="2">
    <source>
        <dbReference type="EMBL" id="GFQ66485.1"/>
    </source>
</evidence>
<dbReference type="OrthoDB" id="6430388at2759"/>
<feature type="region of interest" description="Disordered" evidence="1">
    <location>
        <begin position="366"/>
        <end position="415"/>
    </location>
</feature>
<accession>A0A8X6K6D5</accession>
<protein>
    <submittedName>
        <fullName evidence="2">Uncharacterized protein</fullName>
    </submittedName>
</protein>
<gene>
    <name evidence="2" type="primary">AVEN_236902_1</name>
    <name evidence="2" type="ORF">TNCT_13001</name>
</gene>
<sequence length="1062" mass="121106">MNWMGGARNRVKAMSEKKKQKEFFQAKRRSAVQKSITKDTSTIPALSHDLISFHLVGRNLKRKIPVSKPTQVIKEDLEKRSSLFDIDYSETPLERNPAFKSKSLPGGWKIKKPKYKSNPEENGSDTSKDFQETAVQNDIYTTENEFQKFLQENGYDNRNFNIYKPQELNLETNYPVDSPTYSKSKAAYFYPNESPEKNFSLPQDLMRTPDIHESFKKYIHLDKMRHLKNGRRDHYNSDFEYSEAFVNNALQEAFGKKILHRGTNSDNSTMNRKSSKKFKMFKNMNEVLSRHERNKEINLAAKSSQPTLSELSKCTFSSIPTKVSRDCGQILRNNDSSDRHSPFQFDSKSYRHRLNELEKMIRKTNIQRQKIQENSADFGYSPQSDRSGEEYNFSSEFFQSPPDSTPSSSSSGTSIPAFFQKKKTHRDHHSMNNCDITSYKKVRSVIDSNCFDIEVNRKKKIKISNTTVLTPKYSERVNERHSIKYLYDAKSHPTKKIDSIKGDFSKPLFPSSFLNFFPTPTVMRSRKESNVPQDSSCTKIIPEPPVQISNDRKKDYDVKSSDEVISLNHNYPKNYKISEKPSPYNNTLNCSINHQPDNIRKDESPHSIKTTVYTTDTATSPFPFVEYFKTEPHLKGPKNTENFENESVFPEEDIPGTPQVTSYSEHIPDNNVPQQLHTINTIETNNLAMLHNSTEVNICPVPESEGNVIENQLNKIQLQQDNFIGNRNNLPPTIPNTPDKYSKYLSKGKMLEDTIIKMQDERNVGNLIKVPLSLGETAPNTPVQIFNRNIVRKNLIQECISRLAAHDTSQQRVYQAKETLFPDDGEMLKTPSSSQLLNDINEKAVQSPNTSSRIASTIEKLNTSKNISTFQDNLEANPFIVNISTYMTMAKTKPSPSHSPVKKDTVDSPSTQTDNSSEDVENITINNLKSEDIPKKDMEISVNIPLAPYTTINEVNAEDEEKDNEVPEDNSEDNNDCNTSESKNIKVETDTAMNCTEVASKWEAADAVRILASSDEVSSSSSDREKDLNKQHVKSPTFDEAVQATVDMIDAWCQVDSVKCFS</sequence>